<dbReference type="HOGENOM" id="CLU_1214658_0_0_1"/>
<dbReference type="Proteomes" id="UP000008782">
    <property type="component" value="Unassembled WGS sequence"/>
</dbReference>
<name>E3QJH2_COLGM</name>
<dbReference type="AlphaFoldDB" id="E3QJH2"/>
<dbReference type="eggNOG" id="ENOG502RXFY">
    <property type="taxonomic scope" value="Eukaryota"/>
</dbReference>
<gene>
    <name evidence="1" type="ORF">GLRG_06154</name>
</gene>
<keyword evidence="2" id="KW-1185">Reference proteome</keyword>
<protein>
    <submittedName>
        <fullName evidence="1">Uncharacterized protein</fullName>
    </submittedName>
</protein>
<dbReference type="EMBL" id="GG697352">
    <property type="protein sequence ID" value="EFQ31010.1"/>
    <property type="molecule type" value="Genomic_DNA"/>
</dbReference>
<dbReference type="RefSeq" id="XP_008095030.1">
    <property type="nucleotide sequence ID" value="XM_008096839.1"/>
</dbReference>
<accession>E3QJH2</accession>
<dbReference type="GeneID" id="24411519"/>
<organism evidence="2">
    <name type="scientific">Colletotrichum graminicola (strain M1.001 / M2 / FGSC 10212)</name>
    <name type="common">Maize anthracnose fungus</name>
    <name type="synonym">Glomerella graminicola</name>
    <dbReference type="NCBI Taxonomy" id="645133"/>
    <lineage>
        <taxon>Eukaryota</taxon>
        <taxon>Fungi</taxon>
        <taxon>Dikarya</taxon>
        <taxon>Ascomycota</taxon>
        <taxon>Pezizomycotina</taxon>
        <taxon>Sordariomycetes</taxon>
        <taxon>Hypocreomycetidae</taxon>
        <taxon>Glomerellales</taxon>
        <taxon>Glomerellaceae</taxon>
        <taxon>Colletotrichum</taxon>
        <taxon>Colletotrichum graminicola species complex</taxon>
    </lineage>
</organism>
<sequence>MAYAIARSDPINDRPGQGGMPIDRTTKNFALVEKEVNECKGTFFGEGTPNGLTTIDLSGANRNRAWIRNQAAVFQYLRYTHRPPSTKENVWDKWMRVSNWMDLVLDEFDRNYPWGTHPDEPRRSGANPSLRSFYAYWIDTYLGGIESNAKGWARRAQVEFRQRYGKENGQAATNWLNDAFRANGFADQARMEFPRPAGAASVFGAYGNPAMTLDRDGTAVNLGAPAPL</sequence>
<reference evidence="2" key="1">
    <citation type="journal article" date="2012" name="Nat. Genet.">
        <title>Lifestyle transitions in plant pathogenic Colletotrichum fungi deciphered by genome and transcriptome analyses.</title>
        <authorList>
            <person name="O'Connell R.J."/>
            <person name="Thon M.R."/>
            <person name="Hacquard S."/>
            <person name="Amyotte S.G."/>
            <person name="Kleemann J."/>
            <person name="Torres M.F."/>
            <person name="Damm U."/>
            <person name="Buiate E.A."/>
            <person name="Epstein L."/>
            <person name="Alkan N."/>
            <person name="Altmueller J."/>
            <person name="Alvarado-Balderrama L."/>
            <person name="Bauser C.A."/>
            <person name="Becker C."/>
            <person name="Birren B.W."/>
            <person name="Chen Z."/>
            <person name="Choi J."/>
            <person name="Crouch J.A."/>
            <person name="Duvick J.P."/>
            <person name="Farman M.A."/>
            <person name="Gan P."/>
            <person name="Heiman D."/>
            <person name="Henrissat B."/>
            <person name="Howard R.J."/>
            <person name="Kabbage M."/>
            <person name="Koch C."/>
            <person name="Kracher B."/>
            <person name="Kubo Y."/>
            <person name="Law A.D."/>
            <person name="Lebrun M.-H."/>
            <person name="Lee Y.-H."/>
            <person name="Miyara I."/>
            <person name="Moore N."/>
            <person name="Neumann U."/>
            <person name="Nordstroem K."/>
            <person name="Panaccione D.G."/>
            <person name="Panstruga R."/>
            <person name="Place M."/>
            <person name="Proctor R.H."/>
            <person name="Prusky D."/>
            <person name="Rech G."/>
            <person name="Reinhardt R."/>
            <person name="Rollins J.A."/>
            <person name="Rounsley S."/>
            <person name="Schardl C.L."/>
            <person name="Schwartz D.C."/>
            <person name="Shenoy N."/>
            <person name="Shirasu K."/>
            <person name="Sikhakolli U.R."/>
            <person name="Stueber K."/>
            <person name="Sukno S.A."/>
            <person name="Sweigard J.A."/>
            <person name="Takano Y."/>
            <person name="Takahara H."/>
            <person name="Trail F."/>
            <person name="van der Does H.C."/>
            <person name="Voll L.M."/>
            <person name="Will I."/>
            <person name="Young S."/>
            <person name="Zeng Q."/>
            <person name="Zhang J."/>
            <person name="Zhou S."/>
            <person name="Dickman M.B."/>
            <person name="Schulze-Lefert P."/>
            <person name="Ver Loren van Themaat E."/>
            <person name="Ma L.-J."/>
            <person name="Vaillancourt L.J."/>
        </authorList>
    </citation>
    <scope>NUCLEOTIDE SEQUENCE [LARGE SCALE GENOMIC DNA]</scope>
    <source>
        <strain evidence="2">M1.001 / M2 / FGSC 10212</strain>
    </source>
</reference>
<evidence type="ECO:0000313" key="2">
    <source>
        <dbReference type="Proteomes" id="UP000008782"/>
    </source>
</evidence>
<dbReference type="VEuPathDB" id="FungiDB:GLRG_06154"/>
<proteinExistence type="predicted"/>
<dbReference type="OrthoDB" id="4817520at2759"/>
<dbReference type="STRING" id="645133.E3QJH2"/>
<evidence type="ECO:0000313" key="1">
    <source>
        <dbReference type="EMBL" id="EFQ31010.1"/>
    </source>
</evidence>